<dbReference type="EC" id="3.4.-.-" evidence="8"/>
<comment type="caution">
    <text evidence="9">The sequence shown here is derived from an EMBL/GenBank/DDBJ whole genome shotgun (WGS) entry which is preliminary data.</text>
</comment>
<name>A0ABT7UF33_9FIRM</name>
<keyword evidence="3" id="KW-0227">DNA damage</keyword>
<evidence type="ECO:0000256" key="7">
    <source>
        <dbReference type="ARBA" id="ARBA00023239"/>
    </source>
</evidence>
<evidence type="ECO:0000256" key="2">
    <source>
        <dbReference type="ARBA" id="ARBA00022670"/>
    </source>
</evidence>
<dbReference type="Proteomes" id="UP001529275">
    <property type="component" value="Unassembled WGS sequence"/>
</dbReference>
<comment type="similarity">
    <text evidence="1 8">Belongs to the SOS response-associated peptidase family.</text>
</comment>
<keyword evidence="7" id="KW-0456">Lyase</keyword>
<sequence>MCGRYYIMKQIYQVLKDMGVDVQWNQILLGDCFPKQKIPVIVENHGKLEIKKMQWGYRIPYTSQLIINARCETLLEKKLFQKDVKERRCLIFAKGFYEWDGHKHQVSFESVHDPILLMAGIYNDKEEVVIITKNANDVMKPVHSRMPLIIDQHDIVQWFDASISPYQFYDNDYPIQIVSGVYQPSLF</sequence>
<accession>A0ABT7UF33</accession>
<evidence type="ECO:0000256" key="1">
    <source>
        <dbReference type="ARBA" id="ARBA00008136"/>
    </source>
</evidence>
<keyword evidence="2 8" id="KW-0645">Protease</keyword>
<keyword evidence="5" id="KW-0190">Covalent protein-DNA linkage</keyword>
<reference evidence="10" key="1">
    <citation type="submission" date="2023-06" db="EMBL/GenBank/DDBJ databases">
        <title>Identification and characterization of horizontal gene transfer across gut microbiota members of farm animals based on homology search.</title>
        <authorList>
            <person name="Zeman M."/>
            <person name="Kubasova T."/>
            <person name="Jahodarova E."/>
            <person name="Nykrynova M."/>
            <person name="Rychlik I."/>
        </authorList>
    </citation>
    <scope>NUCLEOTIDE SEQUENCE [LARGE SCALE GENOMIC DNA]</scope>
    <source>
        <strain evidence="10">ET341</strain>
    </source>
</reference>
<evidence type="ECO:0000256" key="4">
    <source>
        <dbReference type="ARBA" id="ARBA00022801"/>
    </source>
</evidence>
<evidence type="ECO:0000313" key="9">
    <source>
        <dbReference type="EMBL" id="MDM8194758.1"/>
    </source>
</evidence>
<dbReference type="RefSeq" id="WP_289526981.1">
    <property type="nucleotide sequence ID" value="NZ_JAUDCK010000001.1"/>
</dbReference>
<dbReference type="Pfam" id="PF02586">
    <property type="entry name" value="SRAP"/>
    <property type="match status" value="1"/>
</dbReference>
<dbReference type="EMBL" id="JAUDCK010000001">
    <property type="protein sequence ID" value="MDM8194758.1"/>
    <property type="molecule type" value="Genomic_DNA"/>
</dbReference>
<dbReference type="InterPro" id="IPR003738">
    <property type="entry name" value="SRAP"/>
</dbReference>
<dbReference type="InterPro" id="IPR036590">
    <property type="entry name" value="SRAP-like"/>
</dbReference>
<evidence type="ECO:0000256" key="8">
    <source>
        <dbReference type="RuleBase" id="RU364100"/>
    </source>
</evidence>
<gene>
    <name evidence="9" type="ORF">QUV98_00250</name>
</gene>
<dbReference type="SUPFAM" id="SSF143081">
    <property type="entry name" value="BB1717-like"/>
    <property type="match status" value="1"/>
</dbReference>
<dbReference type="Gene3D" id="3.90.1680.10">
    <property type="entry name" value="SOS response associated peptidase-like"/>
    <property type="match status" value="1"/>
</dbReference>
<evidence type="ECO:0000256" key="6">
    <source>
        <dbReference type="ARBA" id="ARBA00023125"/>
    </source>
</evidence>
<dbReference type="PANTHER" id="PTHR13604:SF0">
    <property type="entry name" value="ABASIC SITE PROCESSING PROTEIN HMCES"/>
    <property type="match status" value="1"/>
</dbReference>
<keyword evidence="4 8" id="KW-0378">Hydrolase</keyword>
<keyword evidence="10" id="KW-1185">Reference proteome</keyword>
<evidence type="ECO:0000256" key="5">
    <source>
        <dbReference type="ARBA" id="ARBA00023124"/>
    </source>
</evidence>
<keyword evidence="6" id="KW-0238">DNA-binding</keyword>
<evidence type="ECO:0000256" key="3">
    <source>
        <dbReference type="ARBA" id="ARBA00022763"/>
    </source>
</evidence>
<proteinExistence type="inferred from homology"/>
<protein>
    <recommendedName>
        <fullName evidence="8">Abasic site processing protein</fullName>
        <ecNumber evidence="8">3.4.-.-</ecNumber>
    </recommendedName>
</protein>
<evidence type="ECO:0000313" key="10">
    <source>
        <dbReference type="Proteomes" id="UP001529275"/>
    </source>
</evidence>
<dbReference type="PANTHER" id="PTHR13604">
    <property type="entry name" value="DC12-RELATED"/>
    <property type="match status" value="1"/>
</dbReference>
<organism evidence="9 10">
    <name type="scientific">Massilimicrobiota timonensis</name>
    <dbReference type="NCBI Taxonomy" id="1776392"/>
    <lineage>
        <taxon>Bacteria</taxon>
        <taxon>Bacillati</taxon>
        <taxon>Bacillota</taxon>
        <taxon>Erysipelotrichia</taxon>
        <taxon>Erysipelotrichales</taxon>
        <taxon>Erysipelotrichaceae</taxon>
        <taxon>Massilimicrobiota</taxon>
    </lineage>
</organism>